<sequence>MLLLLLLCHVDTFTPRSGAKLNGYSSGHGFPVECRKANGDGEVQVIVPNLSNSLRSQSEDKLHHDYCGSCALRETLLSFITSGDDVEVSGSLSILATLLQTKGLDESMLDAFGILPQWTQHKKLLLQALVGEESGEEKLFSSKNNVAKDEISSELDGYARKLKLSNSATACHFFFESL</sequence>
<accession>A0ABD3AQ95</accession>
<organism evidence="2 3">
    <name type="scientific">Cinchona calisaya</name>
    <dbReference type="NCBI Taxonomy" id="153742"/>
    <lineage>
        <taxon>Eukaryota</taxon>
        <taxon>Viridiplantae</taxon>
        <taxon>Streptophyta</taxon>
        <taxon>Embryophyta</taxon>
        <taxon>Tracheophyta</taxon>
        <taxon>Spermatophyta</taxon>
        <taxon>Magnoliopsida</taxon>
        <taxon>eudicotyledons</taxon>
        <taxon>Gunneridae</taxon>
        <taxon>Pentapetalae</taxon>
        <taxon>asterids</taxon>
        <taxon>lamiids</taxon>
        <taxon>Gentianales</taxon>
        <taxon>Rubiaceae</taxon>
        <taxon>Cinchonoideae</taxon>
        <taxon>Cinchoneae</taxon>
        <taxon>Cinchona</taxon>
    </lineage>
</organism>
<dbReference type="InterPro" id="IPR039272">
    <property type="entry name" value="CLEC16A/TT9"/>
</dbReference>
<dbReference type="AlphaFoldDB" id="A0ABD3AQ95"/>
<gene>
    <name evidence="2" type="ORF">ACH5RR_006774</name>
</gene>
<dbReference type="Proteomes" id="UP001630127">
    <property type="component" value="Unassembled WGS sequence"/>
</dbReference>
<reference evidence="2 3" key="1">
    <citation type="submission" date="2024-11" db="EMBL/GenBank/DDBJ databases">
        <title>A near-complete genome assembly of Cinchona calisaya.</title>
        <authorList>
            <person name="Lian D.C."/>
            <person name="Zhao X.W."/>
            <person name="Wei L."/>
        </authorList>
    </citation>
    <scope>NUCLEOTIDE SEQUENCE [LARGE SCALE GENOMIC DNA]</scope>
    <source>
        <tissue evidence="2">Nenye</tissue>
    </source>
</reference>
<feature type="chain" id="PRO_5044796763" evidence="1">
    <location>
        <begin position="20"/>
        <end position="178"/>
    </location>
</feature>
<dbReference type="PANTHER" id="PTHR21481">
    <property type="entry name" value="PROTEIN CLEC16A"/>
    <property type="match status" value="1"/>
</dbReference>
<protein>
    <submittedName>
        <fullName evidence="2">Uncharacterized protein</fullName>
    </submittedName>
</protein>
<name>A0ABD3AQ95_9GENT</name>
<evidence type="ECO:0000313" key="2">
    <source>
        <dbReference type="EMBL" id="KAL3533253.1"/>
    </source>
</evidence>
<keyword evidence="1" id="KW-0732">Signal</keyword>
<comment type="caution">
    <text evidence="2">The sequence shown here is derived from an EMBL/GenBank/DDBJ whole genome shotgun (WGS) entry which is preliminary data.</text>
</comment>
<evidence type="ECO:0000313" key="3">
    <source>
        <dbReference type="Proteomes" id="UP001630127"/>
    </source>
</evidence>
<proteinExistence type="predicted"/>
<keyword evidence="3" id="KW-1185">Reference proteome</keyword>
<feature type="signal peptide" evidence="1">
    <location>
        <begin position="1"/>
        <end position="19"/>
    </location>
</feature>
<dbReference type="EMBL" id="JBJUIK010000003">
    <property type="protein sequence ID" value="KAL3533253.1"/>
    <property type="molecule type" value="Genomic_DNA"/>
</dbReference>
<evidence type="ECO:0000256" key="1">
    <source>
        <dbReference type="SAM" id="SignalP"/>
    </source>
</evidence>
<dbReference type="PANTHER" id="PTHR21481:SF4">
    <property type="entry name" value="PROTEIN TRANSPARENT TESTA 9"/>
    <property type="match status" value="1"/>
</dbReference>